<dbReference type="EMBL" id="JANPWB010000011">
    <property type="protein sequence ID" value="KAJ1131886.1"/>
    <property type="molecule type" value="Genomic_DNA"/>
</dbReference>
<dbReference type="AlphaFoldDB" id="A0AAV7PUA3"/>
<name>A0AAV7PUA3_PLEWA</name>
<protein>
    <submittedName>
        <fullName evidence="1">Uncharacterized protein</fullName>
    </submittedName>
</protein>
<reference evidence="1" key="1">
    <citation type="journal article" date="2022" name="bioRxiv">
        <title>Sequencing and chromosome-scale assembly of the giantPleurodeles waltlgenome.</title>
        <authorList>
            <person name="Brown T."/>
            <person name="Elewa A."/>
            <person name="Iarovenko S."/>
            <person name="Subramanian E."/>
            <person name="Araus A.J."/>
            <person name="Petzold A."/>
            <person name="Susuki M."/>
            <person name="Suzuki K.-i.T."/>
            <person name="Hayashi T."/>
            <person name="Toyoda A."/>
            <person name="Oliveira C."/>
            <person name="Osipova E."/>
            <person name="Leigh N.D."/>
            <person name="Simon A."/>
            <person name="Yun M.H."/>
        </authorList>
    </citation>
    <scope>NUCLEOTIDE SEQUENCE</scope>
    <source>
        <strain evidence="1">20211129_DDA</strain>
        <tissue evidence="1">Liver</tissue>
    </source>
</reference>
<dbReference type="Proteomes" id="UP001066276">
    <property type="component" value="Chromosome 7"/>
</dbReference>
<proteinExistence type="predicted"/>
<organism evidence="1 2">
    <name type="scientific">Pleurodeles waltl</name>
    <name type="common">Iberian ribbed newt</name>
    <dbReference type="NCBI Taxonomy" id="8319"/>
    <lineage>
        <taxon>Eukaryota</taxon>
        <taxon>Metazoa</taxon>
        <taxon>Chordata</taxon>
        <taxon>Craniata</taxon>
        <taxon>Vertebrata</taxon>
        <taxon>Euteleostomi</taxon>
        <taxon>Amphibia</taxon>
        <taxon>Batrachia</taxon>
        <taxon>Caudata</taxon>
        <taxon>Salamandroidea</taxon>
        <taxon>Salamandridae</taxon>
        <taxon>Pleurodelinae</taxon>
        <taxon>Pleurodeles</taxon>
    </lineage>
</organism>
<evidence type="ECO:0000313" key="2">
    <source>
        <dbReference type="Proteomes" id="UP001066276"/>
    </source>
</evidence>
<comment type="caution">
    <text evidence="1">The sequence shown here is derived from an EMBL/GenBank/DDBJ whole genome shotgun (WGS) entry which is preliminary data.</text>
</comment>
<keyword evidence="2" id="KW-1185">Reference proteome</keyword>
<accession>A0AAV7PUA3</accession>
<sequence>MWDKVVLGRPGWAGRVSGVDGSDWKNSRESQMEVSVERGASNDSIIEIKQDGTMAVVVPDLAAVLTVAPDLGVEMISVDS</sequence>
<gene>
    <name evidence="1" type="ORF">NDU88_010217</name>
</gene>
<evidence type="ECO:0000313" key="1">
    <source>
        <dbReference type="EMBL" id="KAJ1131886.1"/>
    </source>
</evidence>